<dbReference type="InterPro" id="IPR000462">
    <property type="entry name" value="CDP-OH_P_trans"/>
</dbReference>
<evidence type="ECO:0000313" key="4">
    <source>
        <dbReference type="EMBL" id="CDN89232.1"/>
    </source>
</evidence>
<keyword evidence="3" id="KW-0472">Membrane</keyword>
<dbReference type="Gene3D" id="1.20.120.1760">
    <property type="match status" value="1"/>
</dbReference>
<feature type="transmembrane region" description="Helical" evidence="3">
    <location>
        <begin position="185"/>
        <end position="201"/>
    </location>
</feature>
<evidence type="ECO:0000256" key="1">
    <source>
        <dbReference type="ARBA" id="ARBA00022679"/>
    </source>
</evidence>
<keyword evidence="5" id="KW-1185">Reference proteome</keyword>
<accession>A0A1L1PGP4</accession>
<proteinExistence type="inferred from homology"/>
<dbReference type="InterPro" id="IPR043130">
    <property type="entry name" value="CDP-OH_PTrfase_TM_dom"/>
</dbReference>
<dbReference type="GO" id="GO:0016780">
    <property type="term" value="F:phosphotransferase activity, for other substituted phosphate groups"/>
    <property type="evidence" value="ECO:0007669"/>
    <property type="project" value="InterPro"/>
</dbReference>
<dbReference type="Proteomes" id="UP000028878">
    <property type="component" value="Unassembled WGS sequence"/>
</dbReference>
<feature type="transmembrane region" description="Helical" evidence="3">
    <location>
        <begin position="160"/>
        <end position="179"/>
    </location>
</feature>
<reference evidence="5" key="2">
    <citation type="submission" date="2014-11" db="EMBL/GenBank/DDBJ databases">
        <title>Draft genome sequence of Hydrogenophaga intermedia S1.</title>
        <authorList>
            <person name="Gan H.M."/>
            <person name="Chew T.H."/>
            <person name="Stolz A."/>
        </authorList>
    </citation>
    <scope>NUCLEOTIDE SEQUENCE [LARGE SCALE GENOMIC DNA]</scope>
    <source>
        <strain evidence="5">S1</strain>
    </source>
</reference>
<dbReference type="GO" id="GO:0008654">
    <property type="term" value="P:phospholipid biosynthetic process"/>
    <property type="evidence" value="ECO:0007669"/>
    <property type="project" value="InterPro"/>
</dbReference>
<dbReference type="PROSITE" id="PS00379">
    <property type="entry name" value="CDP_ALCOHOL_P_TRANSF"/>
    <property type="match status" value="1"/>
</dbReference>
<sequence precursor="true">MAHRTTAMNPAAAAVFPPGRALRLDAGRALAGTALVLSCVAGGVALAGGLGTDYPLKALLAYALGAALVWRGLALGGHPHARFGAANRVTLARLAGMALVAALLGEAVPAEPPSAQPVGGWALIVFATVVAVLDAADGALARRQGLASRFGARFDMETDAAFMLVLCALVWQAGQAGPWVLASGLMRYAFVAAAAFLPWLAGPLPPSVRRQTVCVVQITALIVCLGPIVPVPLASAIAALSLLLLSASFAIDIRYLQRHIARQRHPPPETRA</sequence>
<dbReference type="RefSeq" id="WP_009515631.1">
    <property type="nucleotide sequence ID" value="NZ_CCAE010000038.1"/>
</dbReference>
<dbReference type="InterPro" id="IPR048254">
    <property type="entry name" value="CDP_ALCOHOL_P_TRANSF_CS"/>
</dbReference>
<feature type="transmembrane region" description="Helical" evidence="3">
    <location>
        <begin position="120"/>
        <end position="140"/>
    </location>
</feature>
<keyword evidence="3" id="KW-0812">Transmembrane</keyword>
<organism evidence="4 5">
    <name type="scientific">Hydrogenophaga intermedia</name>
    <dbReference type="NCBI Taxonomy" id="65786"/>
    <lineage>
        <taxon>Bacteria</taxon>
        <taxon>Pseudomonadati</taxon>
        <taxon>Pseudomonadota</taxon>
        <taxon>Betaproteobacteria</taxon>
        <taxon>Burkholderiales</taxon>
        <taxon>Comamonadaceae</taxon>
        <taxon>Hydrogenophaga</taxon>
    </lineage>
</organism>
<comment type="similarity">
    <text evidence="2">Belongs to the CDP-alcohol phosphatidyltransferase class-I family.</text>
</comment>
<dbReference type="EMBL" id="CCAE010000038">
    <property type="protein sequence ID" value="CDN89232.1"/>
    <property type="molecule type" value="Genomic_DNA"/>
</dbReference>
<keyword evidence="1 2" id="KW-0808">Transferase</keyword>
<dbReference type="AlphaFoldDB" id="A0A1L1PGP4"/>
<keyword evidence="3" id="KW-1133">Transmembrane helix</keyword>
<dbReference type="GO" id="GO:0016020">
    <property type="term" value="C:membrane"/>
    <property type="evidence" value="ECO:0007669"/>
    <property type="project" value="InterPro"/>
</dbReference>
<reference evidence="5" key="1">
    <citation type="submission" date="2014-02" db="EMBL/GenBank/DDBJ databases">
        <authorList>
            <person name="Gan H."/>
        </authorList>
    </citation>
    <scope>NUCLEOTIDE SEQUENCE [LARGE SCALE GENOMIC DNA]</scope>
    <source>
        <strain evidence="5">S1</strain>
    </source>
</reference>
<feature type="transmembrane region" description="Helical" evidence="3">
    <location>
        <begin position="29"/>
        <end position="47"/>
    </location>
</feature>
<evidence type="ECO:0000256" key="3">
    <source>
        <dbReference type="SAM" id="Phobius"/>
    </source>
</evidence>
<name>A0A1L1PGP4_HYDIT</name>
<evidence type="ECO:0000256" key="2">
    <source>
        <dbReference type="RuleBase" id="RU003750"/>
    </source>
</evidence>
<evidence type="ECO:0000313" key="5">
    <source>
        <dbReference type="Proteomes" id="UP000028878"/>
    </source>
</evidence>
<dbReference type="Pfam" id="PF01066">
    <property type="entry name" value="CDP-OH_P_transf"/>
    <property type="match status" value="1"/>
</dbReference>
<feature type="transmembrane region" description="Helical" evidence="3">
    <location>
        <begin position="90"/>
        <end position="108"/>
    </location>
</feature>
<gene>
    <name evidence="4" type="ORF">BN948_03669</name>
</gene>
<protein>
    <submittedName>
        <fullName evidence="4">CDP-alcohol phosphatidyltransferase</fullName>
    </submittedName>
</protein>
<feature type="transmembrane region" description="Helical" evidence="3">
    <location>
        <begin position="59"/>
        <end position="78"/>
    </location>
</feature>